<sequence length="76" mass="8725">MTQADDQVTLAELRKRAELTRRQVAIALGVTEKTIYVWEMGANEPRMTPVQTKQLMETLQCSFEELVEATKKRSPE</sequence>
<reference evidence="2" key="2">
    <citation type="journal article" date="2022" name="Microbiol. Resour. Announc.">
        <title>Metagenome Sequencing to Explore Phylogenomics of Terrestrial Cyanobacteria.</title>
        <authorList>
            <person name="Ward R.D."/>
            <person name="Stajich J.E."/>
            <person name="Johansen J.R."/>
            <person name="Huntemann M."/>
            <person name="Clum A."/>
            <person name="Foster B."/>
            <person name="Foster B."/>
            <person name="Roux S."/>
            <person name="Palaniappan K."/>
            <person name="Varghese N."/>
            <person name="Mukherjee S."/>
            <person name="Reddy T.B.K."/>
            <person name="Daum C."/>
            <person name="Copeland A."/>
            <person name="Chen I.A."/>
            <person name="Ivanova N.N."/>
            <person name="Kyrpides N.C."/>
            <person name="Shapiro N."/>
            <person name="Eloe-Fadrosh E.A."/>
            <person name="Pietrasiak N."/>
        </authorList>
    </citation>
    <scope>NUCLEOTIDE SEQUENCE</scope>
    <source>
        <strain evidence="2">UHER 2000/2452</strain>
    </source>
</reference>
<dbReference type="AlphaFoldDB" id="A0A951Q8F4"/>
<name>A0A951Q8F4_9CYAN</name>
<feature type="domain" description="HTH cro/C1-type" evidence="1">
    <location>
        <begin position="10"/>
        <end position="66"/>
    </location>
</feature>
<dbReference type="GO" id="GO:0003677">
    <property type="term" value="F:DNA binding"/>
    <property type="evidence" value="ECO:0007669"/>
    <property type="project" value="InterPro"/>
</dbReference>
<proteinExistence type="predicted"/>
<dbReference type="InterPro" id="IPR010982">
    <property type="entry name" value="Lambda_DNA-bd_dom_sf"/>
</dbReference>
<evidence type="ECO:0000313" key="3">
    <source>
        <dbReference type="Proteomes" id="UP000757435"/>
    </source>
</evidence>
<organism evidence="2 3">
    <name type="scientific">Drouetiella hepatica Uher 2000/2452</name>
    <dbReference type="NCBI Taxonomy" id="904376"/>
    <lineage>
        <taxon>Bacteria</taxon>
        <taxon>Bacillati</taxon>
        <taxon>Cyanobacteriota</taxon>
        <taxon>Cyanophyceae</taxon>
        <taxon>Oculatellales</taxon>
        <taxon>Oculatellaceae</taxon>
        <taxon>Drouetiella</taxon>
    </lineage>
</organism>
<reference evidence="2" key="1">
    <citation type="submission" date="2021-05" db="EMBL/GenBank/DDBJ databases">
        <authorList>
            <person name="Pietrasiak N."/>
            <person name="Ward R."/>
            <person name="Stajich J.E."/>
            <person name="Kurbessoian T."/>
        </authorList>
    </citation>
    <scope>NUCLEOTIDE SEQUENCE</scope>
    <source>
        <strain evidence="2">UHER 2000/2452</strain>
    </source>
</reference>
<gene>
    <name evidence="2" type="ORF">KME15_05825</name>
</gene>
<evidence type="ECO:0000259" key="1">
    <source>
        <dbReference type="PROSITE" id="PS50943"/>
    </source>
</evidence>
<dbReference type="SUPFAM" id="SSF47413">
    <property type="entry name" value="lambda repressor-like DNA-binding domains"/>
    <property type="match status" value="1"/>
</dbReference>
<dbReference type="InterPro" id="IPR001387">
    <property type="entry name" value="Cro/C1-type_HTH"/>
</dbReference>
<accession>A0A951Q8F4</accession>
<dbReference type="Gene3D" id="1.10.260.40">
    <property type="entry name" value="lambda repressor-like DNA-binding domains"/>
    <property type="match status" value="1"/>
</dbReference>
<dbReference type="EMBL" id="JAHHHD010000004">
    <property type="protein sequence ID" value="MBW4658172.1"/>
    <property type="molecule type" value="Genomic_DNA"/>
</dbReference>
<evidence type="ECO:0000313" key="2">
    <source>
        <dbReference type="EMBL" id="MBW4658172.1"/>
    </source>
</evidence>
<dbReference type="Pfam" id="PF13560">
    <property type="entry name" value="HTH_31"/>
    <property type="match status" value="1"/>
</dbReference>
<dbReference type="Proteomes" id="UP000757435">
    <property type="component" value="Unassembled WGS sequence"/>
</dbReference>
<protein>
    <submittedName>
        <fullName evidence="2">Helix-turn-helix domain-containing protein</fullName>
    </submittedName>
</protein>
<comment type="caution">
    <text evidence="2">The sequence shown here is derived from an EMBL/GenBank/DDBJ whole genome shotgun (WGS) entry which is preliminary data.</text>
</comment>
<dbReference type="CDD" id="cd00093">
    <property type="entry name" value="HTH_XRE"/>
    <property type="match status" value="1"/>
</dbReference>
<dbReference type="SMART" id="SM00530">
    <property type="entry name" value="HTH_XRE"/>
    <property type="match status" value="1"/>
</dbReference>
<dbReference type="PROSITE" id="PS50943">
    <property type="entry name" value="HTH_CROC1"/>
    <property type="match status" value="1"/>
</dbReference>